<dbReference type="GO" id="GO:0000155">
    <property type="term" value="F:phosphorelay sensor kinase activity"/>
    <property type="evidence" value="ECO:0007669"/>
    <property type="project" value="InterPro"/>
</dbReference>
<reference evidence="6 7" key="1">
    <citation type="submission" date="2018-03" db="EMBL/GenBank/DDBJ databases">
        <title>Genomic Encyclopedia of Archaeal and Bacterial Type Strains, Phase II (KMG-II): from individual species to whole genera.</title>
        <authorList>
            <person name="Goeker M."/>
        </authorList>
    </citation>
    <scope>NUCLEOTIDE SEQUENCE [LARGE SCALE GENOMIC DNA]</scope>
    <source>
        <strain evidence="6 7">DSM 45312</strain>
    </source>
</reference>
<proteinExistence type="predicted"/>
<dbReference type="GO" id="GO:0046983">
    <property type="term" value="F:protein dimerization activity"/>
    <property type="evidence" value="ECO:0007669"/>
    <property type="project" value="InterPro"/>
</dbReference>
<dbReference type="Proteomes" id="UP000240542">
    <property type="component" value="Unassembled WGS sequence"/>
</dbReference>
<dbReference type="Pfam" id="PF07730">
    <property type="entry name" value="HisKA_3"/>
    <property type="match status" value="1"/>
</dbReference>
<dbReference type="CDD" id="cd16917">
    <property type="entry name" value="HATPase_UhpB-NarQ-NarX-like"/>
    <property type="match status" value="1"/>
</dbReference>
<comment type="caution">
    <text evidence="6">The sequence shown here is derived from an EMBL/GenBank/DDBJ whole genome shotgun (WGS) entry which is preliminary data.</text>
</comment>
<evidence type="ECO:0000256" key="4">
    <source>
        <dbReference type="SAM" id="Phobius"/>
    </source>
</evidence>
<feature type="transmembrane region" description="Helical" evidence="4">
    <location>
        <begin position="12"/>
        <end position="30"/>
    </location>
</feature>
<evidence type="ECO:0000313" key="7">
    <source>
        <dbReference type="Proteomes" id="UP000240542"/>
    </source>
</evidence>
<keyword evidence="7" id="KW-1185">Reference proteome</keyword>
<evidence type="ECO:0000256" key="1">
    <source>
        <dbReference type="ARBA" id="ARBA00022679"/>
    </source>
</evidence>
<dbReference type="PANTHER" id="PTHR24421">
    <property type="entry name" value="NITRATE/NITRITE SENSOR PROTEIN NARX-RELATED"/>
    <property type="match status" value="1"/>
</dbReference>
<evidence type="ECO:0000313" key="6">
    <source>
        <dbReference type="EMBL" id="PSL00233.1"/>
    </source>
</evidence>
<dbReference type="InterPro" id="IPR011712">
    <property type="entry name" value="Sig_transdc_His_kin_sub3_dim/P"/>
</dbReference>
<feature type="transmembrane region" description="Helical" evidence="4">
    <location>
        <begin position="67"/>
        <end position="100"/>
    </location>
</feature>
<dbReference type="InterPro" id="IPR050482">
    <property type="entry name" value="Sensor_HK_TwoCompSys"/>
</dbReference>
<keyword evidence="1" id="KW-0808">Transferase</keyword>
<evidence type="ECO:0000256" key="2">
    <source>
        <dbReference type="ARBA" id="ARBA00022777"/>
    </source>
</evidence>
<evidence type="ECO:0000259" key="5">
    <source>
        <dbReference type="Pfam" id="PF07730"/>
    </source>
</evidence>
<keyword evidence="4" id="KW-0812">Transmembrane</keyword>
<accession>A0A2P8DSN8</accession>
<dbReference type="RefSeq" id="WP_211301148.1">
    <property type="nucleotide sequence ID" value="NZ_PYGA01000002.1"/>
</dbReference>
<dbReference type="Gene3D" id="3.30.565.10">
    <property type="entry name" value="Histidine kinase-like ATPase, C-terminal domain"/>
    <property type="match status" value="1"/>
</dbReference>
<dbReference type="GO" id="GO:0016020">
    <property type="term" value="C:membrane"/>
    <property type="evidence" value="ECO:0007669"/>
    <property type="project" value="InterPro"/>
</dbReference>
<feature type="transmembrane region" description="Helical" evidence="4">
    <location>
        <begin position="131"/>
        <end position="153"/>
    </location>
</feature>
<dbReference type="SUPFAM" id="SSF55874">
    <property type="entry name" value="ATPase domain of HSP90 chaperone/DNA topoisomerase II/histidine kinase"/>
    <property type="match status" value="1"/>
</dbReference>
<dbReference type="EMBL" id="PYGA01000002">
    <property type="protein sequence ID" value="PSL00233.1"/>
    <property type="molecule type" value="Genomic_DNA"/>
</dbReference>
<feature type="transmembrane region" description="Helical" evidence="4">
    <location>
        <begin position="36"/>
        <end position="55"/>
    </location>
</feature>
<protein>
    <submittedName>
        <fullName evidence="6">Signal transduction histidine kinase</fullName>
    </submittedName>
</protein>
<keyword evidence="4" id="KW-0472">Membrane</keyword>
<keyword evidence="3" id="KW-0902">Two-component regulatory system</keyword>
<evidence type="ECO:0000256" key="3">
    <source>
        <dbReference type="ARBA" id="ARBA00023012"/>
    </source>
</evidence>
<keyword evidence="2 6" id="KW-0418">Kinase</keyword>
<organism evidence="6 7">
    <name type="scientific">Murinocardiopsis flavida</name>
    <dbReference type="NCBI Taxonomy" id="645275"/>
    <lineage>
        <taxon>Bacteria</taxon>
        <taxon>Bacillati</taxon>
        <taxon>Actinomycetota</taxon>
        <taxon>Actinomycetes</taxon>
        <taxon>Streptosporangiales</taxon>
        <taxon>Nocardiopsidaceae</taxon>
        <taxon>Murinocardiopsis</taxon>
    </lineage>
</organism>
<dbReference type="AlphaFoldDB" id="A0A2P8DSN8"/>
<name>A0A2P8DSN8_9ACTN</name>
<sequence>MRRVGPEVWSGLAMLVVPLAVAGPILVGAVDVAIHRGWWIALFAAFIATLLLAVADGQPAARRRAAFALAVAASWGMVLTAQSMGLLPVVLVLVAAVSVYVVPLRAGFAVVGLNTVVVLVSAWPDGAPSEVAIITGFYLLIQFSTLLSSVTLLRERRLRREATEAHIDLRAASVLLSESARTSERLRISRDLHDLIGHQLTVLTLELEAARHREGEKAREHVDRANRVARDLLADVRSTVGELRSGAPDLADALGQVVRDLPGLDVTIDAADVQVGEEETAALVRAVQEIVTNTIRHAGARELWIEVVSDESGTVLRAGDDGRGAPHPVPGNGLRGLRERFEALGGEVAFDGADGFRVTARVPAP</sequence>
<dbReference type="InterPro" id="IPR036890">
    <property type="entry name" value="HATPase_C_sf"/>
</dbReference>
<keyword evidence="4" id="KW-1133">Transmembrane helix</keyword>
<gene>
    <name evidence="6" type="ORF">CLV63_102360</name>
</gene>
<dbReference type="Gene3D" id="1.20.5.1930">
    <property type="match status" value="1"/>
</dbReference>
<dbReference type="PANTHER" id="PTHR24421:SF59">
    <property type="entry name" value="OXYGEN SENSOR HISTIDINE KINASE NREB"/>
    <property type="match status" value="1"/>
</dbReference>
<feature type="domain" description="Signal transduction histidine kinase subgroup 3 dimerisation and phosphoacceptor" evidence="5">
    <location>
        <begin position="184"/>
        <end position="246"/>
    </location>
</feature>